<evidence type="ECO:0000256" key="2">
    <source>
        <dbReference type="ARBA" id="ARBA00022741"/>
    </source>
</evidence>
<dbReference type="PRINTS" id="PR00301">
    <property type="entry name" value="HEATSHOCK70"/>
</dbReference>
<dbReference type="Gene3D" id="2.60.34.10">
    <property type="entry name" value="Substrate Binding Domain Of DNAk, Chain A, domain 1"/>
    <property type="match status" value="1"/>
</dbReference>
<evidence type="ECO:0000256" key="3">
    <source>
        <dbReference type="ARBA" id="ARBA00022840"/>
    </source>
</evidence>
<evidence type="ECO:0000313" key="6">
    <source>
        <dbReference type="EMBL" id="SEP78041.1"/>
    </source>
</evidence>
<dbReference type="Proteomes" id="UP000199221">
    <property type="component" value="Unassembled WGS sequence"/>
</dbReference>
<gene>
    <name evidence="6" type="ORF">SAMN05216230_101452</name>
    <name evidence="5" type="ORF">V0R55_10455</name>
</gene>
<dbReference type="InterPro" id="IPR042030">
    <property type="entry name" value="HscC_NBD"/>
</dbReference>
<dbReference type="PROSITE" id="PS00329">
    <property type="entry name" value="HSP70_2"/>
    <property type="match status" value="1"/>
</dbReference>
<reference evidence="5 8" key="2">
    <citation type="submission" date="2024-01" db="EMBL/GenBank/DDBJ databases">
        <title>Unpublished Manusciprt.</title>
        <authorList>
            <person name="Duman M."/>
            <person name="Valdes E.G."/>
            <person name="Ajmi N."/>
            <person name="Altun S."/>
            <person name="Saticioglu I.B."/>
        </authorList>
    </citation>
    <scope>NUCLEOTIDE SEQUENCE [LARGE SCALE GENOMIC DNA]</scope>
    <source>
        <strain evidence="5 8">139P</strain>
    </source>
</reference>
<comment type="similarity">
    <text evidence="1 4">Belongs to the heat shock protein 70 family.</text>
</comment>
<accession>A0A1H9ANB8</accession>
<evidence type="ECO:0000313" key="8">
    <source>
        <dbReference type="Proteomes" id="UP001329505"/>
    </source>
</evidence>
<sequence>MQDASLSTAPTHATPLLGIDLGTTNSLIAVWQDGEARLIANALGEVLTPSVVSVDDDGSILVGQAARARLTTHPQRSAAAFKRFMGSDKRYALGEHRFTPEELSALVLGSLKQDAEAYLGCPVSEAVISVPAYFSDEQRKRTVFAAELAGLKVQRLINEPTAAAMAYGLHEQKFERTLVFDLGGGTFDVTVLEYALPLIEVHASTGDNYLGGEDFTEALLQACLRDWNLKAEDLEPQALASLHDAIEQLKCEVGEGSRTFAWSMDGQPREWQLDEQKLQAIWAPLLARVRTPIEQALRDARLSPRELDSLVLVGGATRMPQVQQLVAKLFGRLPYRHLDPDTIVALGAASQAACKARDEAIDELILTDVCPYTLGVASSRGEDVTGAFSPIIERNTIIPTSKVQRFYSSHPEQKFVRIAVYQGERPWVRDNILVDSFEIPLQSTGEIQSLDVRFSYDINGLLEVDVTFLESGQKHSHSIDRSPTGLDAQARQASEERLAKLKIHPRDTLPNRTLLARLERAWMQSLGDERELIGNWLDAFNAVLAGQQASEISRERQALSQALDELRY</sequence>
<evidence type="ECO:0000313" key="5">
    <source>
        <dbReference type="EMBL" id="MEE1880583.1"/>
    </source>
</evidence>
<dbReference type="Gene3D" id="3.90.640.10">
    <property type="entry name" value="Actin, Chain A, domain 4"/>
    <property type="match status" value="1"/>
</dbReference>
<dbReference type="Gene3D" id="3.30.420.40">
    <property type="match status" value="2"/>
</dbReference>
<dbReference type="SUPFAM" id="SSF53067">
    <property type="entry name" value="Actin-like ATPase domain"/>
    <property type="match status" value="2"/>
</dbReference>
<dbReference type="GO" id="GO:0005524">
    <property type="term" value="F:ATP binding"/>
    <property type="evidence" value="ECO:0007669"/>
    <property type="project" value="UniProtKB-KW"/>
</dbReference>
<dbReference type="PROSITE" id="PS00297">
    <property type="entry name" value="HSP70_1"/>
    <property type="match status" value="1"/>
</dbReference>
<dbReference type="Pfam" id="PF00012">
    <property type="entry name" value="HSP70"/>
    <property type="match status" value="2"/>
</dbReference>
<dbReference type="InterPro" id="IPR018181">
    <property type="entry name" value="Heat_shock_70_CS"/>
</dbReference>
<proteinExistence type="inferred from homology"/>
<evidence type="ECO:0000256" key="1">
    <source>
        <dbReference type="ARBA" id="ARBA00007381"/>
    </source>
</evidence>
<dbReference type="Proteomes" id="UP001329505">
    <property type="component" value="Unassembled WGS sequence"/>
</dbReference>
<name>A0A1H9ANB8_9PSED</name>
<dbReference type="InterPro" id="IPR029047">
    <property type="entry name" value="HSP70_peptide-bd_sf"/>
</dbReference>
<dbReference type="InterPro" id="IPR013126">
    <property type="entry name" value="Hsp_70_fam"/>
</dbReference>
<dbReference type="GeneID" id="93676270"/>
<protein>
    <submittedName>
        <fullName evidence="6">Molecular chaperone HscC</fullName>
    </submittedName>
</protein>
<keyword evidence="8" id="KW-1185">Reference proteome</keyword>
<evidence type="ECO:0000256" key="4">
    <source>
        <dbReference type="RuleBase" id="RU003322"/>
    </source>
</evidence>
<dbReference type="PANTHER" id="PTHR19375">
    <property type="entry name" value="HEAT SHOCK PROTEIN 70KDA"/>
    <property type="match status" value="1"/>
</dbReference>
<organism evidence="6 7">
    <name type="scientific">Pseudomonas soli</name>
    <dbReference type="NCBI Taxonomy" id="1306993"/>
    <lineage>
        <taxon>Bacteria</taxon>
        <taxon>Pseudomonadati</taxon>
        <taxon>Pseudomonadota</taxon>
        <taxon>Gammaproteobacteria</taxon>
        <taxon>Pseudomonadales</taxon>
        <taxon>Pseudomonadaceae</taxon>
        <taxon>Pseudomonas</taxon>
    </lineage>
</organism>
<dbReference type="CDD" id="cd10235">
    <property type="entry name" value="ASKHA_NBD_HSP70_HscC"/>
    <property type="match status" value="1"/>
</dbReference>
<keyword evidence="3 4" id="KW-0067">ATP-binding</keyword>
<reference evidence="6 7" key="1">
    <citation type="submission" date="2016-10" db="EMBL/GenBank/DDBJ databases">
        <authorList>
            <person name="de Groot N.N."/>
        </authorList>
    </citation>
    <scope>NUCLEOTIDE SEQUENCE [LARGE SCALE GENOMIC DNA]</scope>
    <source>
        <strain evidence="6 7">LMG 27941</strain>
    </source>
</reference>
<dbReference type="InterPro" id="IPR043129">
    <property type="entry name" value="ATPase_NBD"/>
</dbReference>
<dbReference type="PROSITE" id="PS01036">
    <property type="entry name" value="HSP70_3"/>
    <property type="match status" value="1"/>
</dbReference>
<keyword evidence="2 4" id="KW-0547">Nucleotide-binding</keyword>
<dbReference type="FunFam" id="3.30.420.40:FF:000144">
    <property type="entry name" value="Molecular chaperone HscC"/>
    <property type="match status" value="1"/>
</dbReference>
<dbReference type="GO" id="GO:0140662">
    <property type="term" value="F:ATP-dependent protein folding chaperone"/>
    <property type="evidence" value="ECO:0007669"/>
    <property type="project" value="InterPro"/>
</dbReference>
<dbReference type="AlphaFoldDB" id="A0A1H9ANB8"/>
<dbReference type="EMBL" id="FOEQ01000001">
    <property type="protein sequence ID" value="SEP78041.1"/>
    <property type="molecule type" value="Genomic_DNA"/>
</dbReference>
<evidence type="ECO:0000313" key="7">
    <source>
        <dbReference type="Proteomes" id="UP000199221"/>
    </source>
</evidence>
<dbReference type="RefSeq" id="WP_094010143.1">
    <property type="nucleotide sequence ID" value="NZ_CP128543.1"/>
</dbReference>
<dbReference type="EMBL" id="JAZDQQ010000007">
    <property type="protein sequence ID" value="MEE1880583.1"/>
    <property type="molecule type" value="Genomic_DNA"/>
</dbReference>
<dbReference type="SUPFAM" id="SSF100920">
    <property type="entry name" value="Heat shock protein 70kD (HSP70), peptide-binding domain"/>
    <property type="match status" value="1"/>
</dbReference>